<sequence length="190" mass="19784">MKMILSFKKCLAVCLLMVANAASASVVWEPTDGDINFITLASVLGFSGAEFGIFEDSATSSSAMPVLTFTGGATVSFAAASGSDWTVSLLSDPSVTGTLKGSSHFQFGMKTSGGTWTNVKKGLELVDNSYLLAFGSKLLTDIALVTDIAPSTVVDDNPVSQVPLPASIWMLTSALLGLLYTGRRKSVVNA</sequence>
<comment type="caution">
    <text evidence="2">The sequence shown here is derived from an EMBL/GenBank/DDBJ whole genome shotgun (WGS) entry which is preliminary data.</text>
</comment>
<dbReference type="AlphaFoldDB" id="A0A177N027"/>
<proteinExistence type="predicted"/>
<gene>
    <name evidence="2" type="ORF">A1355_16190</name>
</gene>
<accession>A0A177N027</accession>
<reference evidence="3" key="1">
    <citation type="submission" date="2016-03" db="EMBL/GenBank/DDBJ databases">
        <authorList>
            <person name="Heylen K."/>
            <person name="De Vos P."/>
            <person name="Vekeman B."/>
        </authorList>
    </citation>
    <scope>NUCLEOTIDE SEQUENCE [LARGE SCALE GENOMIC DNA]</scope>
    <source>
        <strain evidence="3">R-45383</strain>
    </source>
</reference>
<name>A0A177N027_9GAMM</name>
<evidence type="ECO:0000256" key="1">
    <source>
        <dbReference type="SAM" id="SignalP"/>
    </source>
</evidence>
<feature type="signal peptide" evidence="1">
    <location>
        <begin position="1"/>
        <end position="24"/>
    </location>
</feature>
<dbReference type="EMBL" id="LUUK01000233">
    <property type="protein sequence ID" value="OAI11317.1"/>
    <property type="molecule type" value="Genomic_DNA"/>
</dbReference>
<dbReference type="OrthoDB" id="5573170at2"/>
<keyword evidence="3" id="KW-1185">Reference proteome</keyword>
<dbReference type="STRING" id="702114.A1355_16190"/>
<dbReference type="Proteomes" id="UP000077628">
    <property type="component" value="Unassembled WGS sequence"/>
</dbReference>
<evidence type="ECO:0000313" key="3">
    <source>
        <dbReference type="Proteomes" id="UP000077628"/>
    </source>
</evidence>
<keyword evidence="1" id="KW-0732">Signal</keyword>
<feature type="chain" id="PRO_5008068610" evidence="1">
    <location>
        <begin position="25"/>
        <end position="190"/>
    </location>
</feature>
<protein>
    <submittedName>
        <fullName evidence="2">Uncharacterized protein</fullName>
    </submittedName>
</protein>
<organism evidence="2 3">
    <name type="scientific">Methylomonas koyamae</name>
    <dbReference type="NCBI Taxonomy" id="702114"/>
    <lineage>
        <taxon>Bacteria</taxon>
        <taxon>Pseudomonadati</taxon>
        <taxon>Pseudomonadota</taxon>
        <taxon>Gammaproteobacteria</taxon>
        <taxon>Methylococcales</taxon>
        <taxon>Methylococcaceae</taxon>
        <taxon>Methylomonas</taxon>
    </lineage>
</organism>
<evidence type="ECO:0000313" key="2">
    <source>
        <dbReference type="EMBL" id="OAI11317.1"/>
    </source>
</evidence>
<dbReference type="RefSeq" id="WP_064031782.1">
    <property type="nucleotide sequence ID" value="NZ_LUUK01000233.1"/>
</dbReference>